<proteinExistence type="predicted"/>
<evidence type="ECO:0000313" key="3">
    <source>
        <dbReference type="Proteomes" id="UP000054995"/>
    </source>
</evidence>
<organism evidence="2 3">
    <name type="scientific">Trichinella pseudospiralis</name>
    <name type="common">Parasitic roundworm</name>
    <dbReference type="NCBI Taxonomy" id="6337"/>
    <lineage>
        <taxon>Eukaryota</taxon>
        <taxon>Metazoa</taxon>
        <taxon>Ecdysozoa</taxon>
        <taxon>Nematoda</taxon>
        <taxon>Enoplea</taxon>
        <taxon>Dorylaimia</taxon>
        <taxon>Trichinellida</taxon>
        <taxon>Trichinellidae</taxon>
        <taxon>Trichinella</taxon>
    </lineage>
</organism>
<reference evidence="2 3" key="1">
    <citation type="submission" date="2015-01" db="EMBL/GenBank/DDBJ databases">
        <title>Evolution of Trichinella species and genotypes.</title>
        <authorList>
            <person name="Korhonen P.K."/>
            <person name="Edoardo P."/>
            <person name="Giuseppe L.R."/>
            <person name="Gasser R.B."/>
        </authorList>
    </citation>
    <scope>NUCLEOTIDE SEQUENCE [LARGE SCALE GENOMIC DNA]</scope>
    <source>
        <strain evidence="2">ISS470</strain>
    </source>
</reference>
<evidence type="ECO:0000256" key="1">
    <source>
        <dbReference type="SAM" id="Phobius"/>
    </source>
</evidence>
<accession>A0A0V1FN19</accession>
<name>A0A0V1FN19_TRIPS</name>
<dbReference type="Proteomes" id="UP000054995">
    <property type="component" value="Unassembled WGS sequence"/>
</dbReference>
<feature type="transmembrane region" description="Helical" evidence="1">
    <location>
        <begin position="15"/>
        <end position="34"/>
    </location>
</feature>
<keyword evidence="1" id="KW-0472">Membrane</keyword>
<keyword evidence="1" id="KW-0812">Transmembrane</keyword>
<evidence type="ECO:0000313" key="2">
    <source>
        <dbReference type="EMBL" id="KRY87421.1"/>
    </source>
</evidence>
<feature type="non-terminal residue" evidence="2">
    <location>
        <position position="70"/>
    </location>
</feature>
<keyword evidence="3" id="KW-1185">Reference proteome</keyword>
<gene>
    <name evidence="2" type="ORF">T4D_14800</name>
</gene>
<protein>
    <submittedName>
        <fullName evidence="2">Uncharacterized protein</fullName>
    </submittedName>
</protein>
<sequence>LRREIVDEKTLRLNLILEFGMSVPFIVSITRLALAESGISMKQYLAALPLRSNAIRTFTHSPMSAVDNQI</sequence>
<dbReference type="AlphaFoldDB" id="A0A0V1FN19"/>
<feature type="non-terminal residue" evidence="2">
    <location>
        <position position="1"/>
    </location>
</feature>
<comment type="caution">
    <text evidence="2">The sequence shown here is derived from an EMBL/GenBank/DDBJ whole genome shotgun (WGS) entry which is preliminary data.</text>
</comment>
<keyword evidence="1" id="KW-1133">Transmembrane helix</keyword>
<dbReference type="EMBL" id="JYDT01000056">
    <property type="protein sequence ID" value="KRY87421.1"/>
    <property type="molecule type" value="Genomic_DNA"/>
</dbReference>